<feature type="transmembrane region" description="Helical" evidence="1">
    <location>
        <begin position="399"/>
        <end position="420"/>
    </location>
</feature>
<evidence type="ECO:0000256" key="1">
    <source>
        <dbReference type="SAM" id="Phobius"/>
    </source>
</evidence>
<dbReference type="GeneID" id="19941544"/>
<feature type="transmembrane region" description="Helical" evidence="1">
    <location>
        <begin position="340"/>
        <end position="357"/>
    </location>
</feature>
<dbReference type="RefSeq" id="XP_008604537.1">
    <property type="nucleotide sequence ID" value="XM_008606315.1"/>
</dbReference>
<feature type="transmembrane region" description="Helical" evidence="1">
    <location>
        <begin position="478"/>
        <end position="501"/>
    </location>
</feature>
<dbReference type="AlphaFoldDB" id="T0S9N6"/>
<proteinExistence type="predicted"/>
<keyword evidence="1" id="KW-0812">Transmembrane</keyword>
<evidence type="ECO:0000313" key="3">
    <source>
        <dbReference type="Proteomes" id="UP000030762"/>
    </source>
</evidence>
<dbReference type="Proteomes" id="UP000030762">
    <property type="component" value="Unassembled WGS sequence"/>
</dbReference>
<evidence type="ECO:0000313" key="2">
    <source>
        <dbReference type="EMBL" id="EQC41968.1"/>
    </source>
</evidence>
<organism evidence="2 3">
    <name type="scientific">Saprolegnia diclina (strain VS20)</name>
    <dbReference type="NCBI Taxonomy" id="1156394"/>
    <lineage>
        <taxon>Eukaryota</taxon>
        <taxon>Sar</taxon>
        <taxon>Stramenopiles</taxon>
        <taxon>Oomycota</taxon>
        <taxon>Saprolegniomycetes</taxon>
        <taxon>Saprolegniales</taxon>
        <taxon>Saprolegniaceae</taxon>
        <taxon>Saprolegnia</taxon>
    </lineage>
</organism>
<feature type="transmembrane region" description="Helical" evidence="1">
    <location>
        <begin position="289"/>
        <end position="320"/>
    </location>
</feature>
<dbReference type="OMA" id="IRYVIAM"/>
<accession>T0S9N6</accession>
<name>T0S9N6_SAPDV</name>
<gene>
    <name evidence="2" type="ORF">SDRG_00817</name>
</gene>
<keyword evidence="1" id="KW-1133">Transmembrane helix</keyword>
<dbReference type="VEuPathDB" id="FungiDB:SDRG_00817"/>
<keyword evidence="1" id="KW-0472">Membrane</keyword>
<feature type="transmembrane region" description="Helical" evidence="1">
    <location>
        <begin position="369"/>
        <end position="392"/>
    </location>
</feature>
<dbReference type="InParanoid" id="T0S9N6"/>
<protein>
    <submittedName>
        <fullName evidence="2">Uncharacterized protein</fullName>
    </submittedName>
</protein>
<keyword evidence="3" id="KW-1185">Reference proteome</keyword>
<reference evidence="2 3" key="1">
    <citation type="submission" date="2012-04" db="EMBL/GenBank/DDBJ databases">
        <title>The Genome Sequence of Saprolegnia declina VS20.</title>
        <authorList>
            <consortium name="The Broad Institute Genome Sequencing Platform"/>
            <person name="Russ C."/>
            <person name="Nusbaum C."/>
            <person name="Tyler B."/>
            <person name="van West P."/>
            <person name="Dieguez-Uribeondo J."/>
            <person name="de Bruijn I."/>
            <person name="Tripathy S."/>
            <person name="Jiang R."/>
            <person name="Young S.K."/>
            <person name="Zeng Q."/>
            <person name="Gargeya S."/>
            <person name="Fitzgerald M."/>
            <person name="Haas B."/>
            <person name="Abouelleil A."/>
            <person name="Alvarado L."/>
            <person name="Arachchi H.M."/>
            <person name="Berlin A."/>
            <person name="Chapman S.B."/>
            <person name="Goldberg J."/>
            <person name="Griggs A."/>
            <person name="Gujja S."/>
            <person name="Hansen M."/>
            <person name="Howarth C."/>
            <person name="Imamovic A."/>
            <person name="Larimer J."/>
            <person name="McCowen C."/>
            <person name="Montmayeur A."/>
            <person name="Murphy C."/>
            <person name="Neiman D."/>
            <person name="Pearson M."/>
            <person name="Priest M."/>
            <person name="Roberts A."/>
            <person name="Saif S."/>
            <person name="Shea T."/>
            <person name="Sisk P."/>
            <person name="Sykes S."/>
            <person name="Wortman J."/>
            <person name="Nusbaum C."/>
            <person name="Birren B."/>
        </authorList>
    </citation>
    <scope>NUCLEOTIDE SEQUENCE [LARGE SCALE GENOMIC DNA]</scope>
    <source>
        <strain evidence="2 3">VS20</strain>
    </source>
</reference>
<dbReference type="OrthoDB" id="67089at2759"/>
<sequence>MTMLQILFGVDNTQVGTYQYDAPTIPRYLRMYMADPTRQMNEVRSMLASGNHIMYMEPDRENASEYTLLAGNCSTYQPSDRLYNESHLLPLLQRLLESLSSPINLYAATHAVLIDCDYTGRAYQDTSIFKAYLVDVNLVNISSIVLQTMVAERSSTHLQTHAGPAIVSTAPMKSFYELPSTTDSSDFYFGLNATSTSNYQTAVSFYFPYENATRFHAMRITETLPTNQWAATVVATNESLIINGYSGYYRNSDNDQVNYIRYVIAMSGNPVRDFVVDLFVSLGHTKDSWAWVQGLVILTLGIRIAFTILVAVVVSVRFFLATKSIWFPDVFTTIKRHIRIRSFLLVFALVIDRFWSLEEYVLTKTFVRYNLLPMFVLGANVRSDFLTLFIVWTDLWATALGLSLPPFVPVALYLVCFGYSNDVVQSLTSNAIEKDVLAYATALYTRNLVDFSETGMNLWTYFALDAATPEQWFMLREFTWFFAPCIGIVAVLLAWKGALLAHEHCCDKRSRRVKVYQAAASGTYTASAMELASLPGIPEHFLDHFLPSEDGLPVAGLVTKRLQPIHMGPDSFQIDHEFLWGAGWVVLHGIYVVRQDDLPRIFTNVIFQASIFKVYCCLLATRPGPPSRVILEPELTTLPYWNLSWRNLSQLSLRSASVLLSKKAGNNDPSGTTKSRFESAKRKTLSQRLSTKKNIYA</sequence>
<dbReference type="EMBL" id="JH767133">
    <property type="protein sequence ID" value="EQC41968.1"/>
    <property type="molecule type" value="Genomic_DNA"/>
</dbReference>